<evidence type="ECO:0000256" key="2">
    <source>
        <dbReference type="ARBA" id="ARBA00022448"/>
    </source>
</evidence>
<comment type="function">
    <text evidence="7">Part of the tripartite ATP-independent periplasmic (TRAP) transport system.</text>
</comment>
<feature type="transmembrane region" description="Helical" evidence="7">
    <location>
        <begin position="29"/>
        <end position="50"/>
    </location>
</feature>
<evidence type="ECO:0000256" key="3">
    <source>
        <dbReference type="ARBA" id="ARBA00022475"/>
    </source>
</evidence>
<dbReference type="Pfam" id="PF04290">
    <property type="entry name" value="DctQ"/>
    <property type="match status" value="1"/>
</dbReference>
<dbReference type="Proteomes" id="UP001057498">
    <property type="component" value="Chromosome"/>
</dbReference>
<dbReference type="RefSeq" id="WP_251969903.1">
    <property type="nucleotide sequence ID" value="NZ_AP025730.1"/>
</dbReference>
<evidence type="ECO:0000313" key="10">
    <source>
        <dbReference type="Proteomes" id="UP001057498"/>
    </source>
</evidence>
<feature type="transmembrane region" description="Helical" evidence="7">
    <location>
        <begin position="146"/>
        <end position="171"/>
    </location>
</feature>
<evidence type="ECO:0000256" key="5">
    <source>
        <dbReference type="ARBA" id="ARBA00022989"/>
    </source>
</evidence>
<evidence type="ECO:0000256" key="4">
    <source>
        <dbReference type="ARBA" id="ARBA00022692"/>
    </source>
</evidence>
<accession>A0ABM7YQ19</accession>
<keyword evidence="2 7" id="KW-0813">Transport</keyword>
<keyword evidence="7" id="KW-0997">Cell inner membrane</keyword>
<dbReference type="EMBL" id="AP025730">
    <property type="protein sequence ID" value="BDI06650.1"/>
    <property type="molecule type" value="Genomic_DNA"/>
</dbReference>
<keyword evidence="6 7" id="KW-0472">Membrane</keyword>
<evidence type="ECO:0000256" key="6">
    <source>
        <dbReference type="ARBA" id="ARBA00023136"/>
    </source>
</evidence>
<evidence type="ECO:0000256" key="7">
    <source>
        <dbReference type="RuleBase" id="RU369079"/>
    </source>
</evidence>
<keyword evidence="4 7" id="KW-0812">Transmembrane</keyword>
<sequence length="180" mass="19354">MQEPMPDAPGDAFAGFGPVGRALVWLCKLGSVLGGLIFVALVNMSIVSIVGRKLAATPVPGDLELMQMGSAVGAAAFFAYCHLTRNDVKVDFFTQNWNPRTVAWLDAFGSLLVALFGVLITWRTWIGAMNLKEYGETSAILGWPVWVAQVLMVPGFALLAAAGFYMCFHFITHVGKGAVK</sequence>
<keyword evidence="10" id="KW-1185">Reference proteome</keyword>
<protein>
    <recommendedName>
        <fullName evidence="7">TRAP transporter small permease protein</fullName>
    </recommendedName>
</protein>
<keyword evidence="3" id="KW-1003">Cell membrane</keyword>
<dbReference type="InterPro" id="IPR055348">
    <property type="entry name" value="DctQ"/>
</dbReference>
<proteinExistence type="inferred from homology"/>
<name>A0ABM7YQ19_9BURK</name>
<comment type="similarity">
    <text evidence="7">Belongs to the TRAP transporter small permease family.</text>
</comment>
<keyword evidence="5 7" id="KW-1133">Transmembrane helix</keyword>
<feature type="domain" description="Tripartite ATP-independent periplasmic transporters DctQ component" evidence="8">
    <location>
        <begin position="45"/>
        <end position="166"/>
    </location>
</feature>
<feature type="transmembrane region" description="Helical" evidence="7">
    <location>
        <begin position="104"/>
        <end position="126"/>
    </location>
</feature>
<reference evidence="9" key="1">
    <citation type="submission" date="2022-04" db="EMBL/GenBank/DDBJ databases">
        <title>Whole genome sequence of Sphaerotilus sp. FB-5.</title>
        <authorList>
            <person name="Takeda M."/>
            <person name="Narihara S."/>
            <person name="Akimoto M."/>
            <person name="Akimoto R."/>
            <person name="Nishiyashiki S."/>
            <person name="Murakami T."/>
        </authorList>
    </citation>
    <scope>NUCLEOTIDE SEQUENCE</scope>
    <source>
        <strain evidence="9">FB-5</strain>
    </source>
</reference>
<organism evidence="9 10">
    <name type="scientific">Sphaerotilus microaerophilus</name>
    <dbReference type="NCBI Taxonomy" id="2914710"/>
    <lineage>
        <taxon>Bacteria</taxon>
        <taxon>Pseudomonadati</taxon>
        <taxon>Pseudomonadota</taxon>
        <taxon>Betaproteobacteria</taxon>
        <taxon>Burkholderiales</taxon>
        <taxon>Sphaerotilaceae</taxon>
        <taxon>Sphaerotilus</taxon>
    </lineage>
</organism>
<comment type="subunit">
    <text evidence="7">The complex comprises the extracytoplasmic solute receptor protein and the two transmembrane proteins.</text>
</comment>
<evidence type="ECO:0000259" key="8">
    <source>
        <dbReference type="Pfam" id="PF04290"/>
    </source>
</evidence>
<evidence type="ECO:0000313" key="9">
    <source>
        <dbReference type="EMBL" id="BDI06650.1"/>
    </source>
</evidence>
<evidence type="ECO:0000256" key="1">
    <source>
        <dbReference type="ARBA" id="ARBA00004651"/>
    </source>
</evidence>
<feature type="transmembrane region" description="Helical" evidence="7">
    <location>
        <begin position="65"/>
        <end position="83"/>
    </location>
</feature>
<gene>
    <name evidence="9" type="ORF">CATMQ487_36200</name>
</gene>
<comment type="subcellular location">
    <subcellularLocation>
        <location evidence="7">Cell inner membrane</location>
        <topology evidence="7">Multi-pass membrane protein</topology>
    </subcellularLocation>
    <subcellularLocation>
        <location evidence="1">Cell membrane</location>
        <topology evidence="1">Multi-pass membrane protein</topology>
    </subcellularLocation>
</comment>